<comment type="catalytic activity">
    <reaction evidence="3">
        <text>(6R)-5,10-methylene-5,6,7,8-tetrahydrofolate + glycine + H2O = (6S)-5,6,7,8-tetrahydrofolate + L-serine</text>
        <dbReference type="Rhea" id="RHEA:15481"/>
        <dbReference type="ChEBI" id="CHEBI:15377"/>
        <dbReference type="ChEBI" id="CHEBI:15636"/>
        <dbReference type="ChEBI" id="CHEBI:33384"/>
        <dbReference type="ChEBI" id="CHEBI:57305"/>
        <dbReference type="ChEBI" id="CHEBI:57453"/>
        <dbReference type="EC" id="2.1.2.1"/>
    </reaction>
</comment>
<sequence length="457" mass="49958">MQNKFLPYMQGCFESLAKQDPHLFKLIEEEHQRQNNSLILVASSGVAYPSVIAASTSDITNLTLEGYIGNRFHAGCEVIDQIEHLAIERAKLVFKARYANVQPLSAAIANNGLLFSLLNANDTILGMHLDAGGHLTHGAKASISGKYFNAISYGVNSEGLIDYDEVRALAKTHQPKLIICGASAYPRLIDYKIFREIADEVGSYLLADISHIAGLIAAELIPSPIDDAHFVVTSTSKQLYGPRGGLILMGKDADTIVNGKTLANLVQNSIFPGIQGAPNLASVTAKTVMFGEILSNNTFLPMMKRVQANAQYLANALTEKGYRVVAGGTDTHMVLVDVFSSKAMTGFVAEKALEQCRVIVNKNRIPEDQHSVFVTSGIRFGTNTIAYQGMEKEGVIACVDIVDKILSATQYLDKKKFELNPKIAQEVKEEIIHIKQNLCNQNMKISRKHESFAESLV</sequence>
<dbReference type="GO" id="GO:0008168">
    <property type="term" value="F:methyltransferase activity"/>
    <property type="evidence" value="ECO:0007669"/>
    <property type="project" value="UniProtKB-KW"/>
</dbReference>
<keyword evidence="2 3" id="KW-0663">Pyridoxal phosphate</keyword>
<dbReference type="PANTHER" id="PTHR11680">
    <property type="entry name" value="SERINE HYDROXYMETHYLTRANSFERASE"/>
    <property type="match status" value="1"/>
</dbReference>
<gene>
    <name evidence="6" type="primary">glyA_1</name>
    <name evidence="3" type="synonym">glyA</name>
    <name evidence="6" type="ORF">NCTC13316_01412</name>
</gene>
<comment type="cofactor">
    <cofactor evidence="1 3 4">
        <name>pyridoxal 5'-phosphate</name>
        <dbReference type="ChEBI" id="CHEBI:597326"/>
    </cofactor>
</comment>
<dbReference type="SUPFAM" id="SSF53383">
    <property type="entry name" value="PLP-dependent transferases"/>
    <property type="match status" value="1"/>
</dbReference>
<dbReference type="RefSeq" id="WP_207385756.1">
    <property type="nucleotide sequence ID" value="NZ_CAAAHP010000001.1"/>
</dbReference>
<comment type="function">
    <text evidence="3">Catalyzes the reversible interconversion of serine and glycine with tetrahydrofolate (THF) serving as the one-carbon carrier. This reaction serves as the major source of one-carbon groups required for the biosynthesis of purines, thymidylate, methionine, and other important biomolecules.</text>
</comment>
<dbReference type="PIRSF" id="PIRSF000412">
    <property type="entry name" value="SHMT"/>
    <property type="match status" value="1"/>
</dbReference>
<accession>A0A378JJS2</accession>
<dbReference type="EC" id="2.1.2.1" evidence="3"/>
<keyword evidence="6" id="KW-0489">Methyltransferase</keyword>
<evidence type="ECO:0000259" key="5">
    <source>
        <dbReference type="Pfam" id="PF00464"/>
    </source>
</evidence>
<evidence type="ECO:0000256" key="3">
    <source>
        <dbReference type="HAMAP-Rule" id="MF_00051"/>
    </source>
</evidence>
<dbReference type="InterPro" id="IPR015421">
    <property type="entry name" value="PyrdxlP-dep_Trfase_major"/>
</dbReference>
<dbReference type="Gene3D" id="3.40.640.10">
    <property type="entry name" value="Type I PLP-dependent aspartate aminotransferase-like (Major domain)"/>
    <property type="match status" value="1"/>
</dbReference>
<evidence type="ECO:0000256" key="4">
    <source>
        <dbReference type="PIRSR" id="PIRSR000412-50"/>
    </source>
</evidence>
<dbReference type="AlphaFoldDB" id="A0A378JJS2"/>
<dbReference type="Gene3D" id="3.90.1150.10">
    <property type="entry name" value="Aspartate Aminotransferase, domain 1"/>
    <property type="match status" value="1"/>
</dbReference>
<dbReference type="GO" id="GO:0004372">
    <property type="term" value="F:glycine hydroxymethyltransferase activity"/>
    <property type="evidence" value="ECO:0007669"/>
    <property type="project" value="UniProtKB-EC"/>
</dbReference>
<comment type="caution">
    <text evidence="3">Lacks conserved residue(s) required for the propagation of feature annotation.</text>
</comment>
<evidence type="ECO:0000313" key="7">
    <source>
        <dbReference type="Proteomes" id="UP000254794"/>
    </source>
</evidence>
<dbReference type="GO" id="GO:0032259">
    <property type="term" value="P:methylation"/>
    <property type="evidence" value="ECO:0007669"/>
    <property type="project" value="UniProtKB-KW"/>
</dbReference>
<comment type="subcellular location">
    <subcellularLocation>
        <location evidence="3">Cytoplasm</location>
    </subcellularLocation>
</comment>
<dbReference type="Pfam" id="PF00464">
    <property type="entry name" value="SHMT"/>
    <property type="match status" value="1"/>
</dbReference>
<evidence type="ECO:0000256" key="2">
    <source>
        <dbReference type="ARBA" id="ARBA00022898"/>
    </source>
</evidence>
<proteinExistence type="inferred from homology"/>
<dbReference type="EMBL" id="UGOD01000001">
    <property type="protein sequence ID" value="STX51317.1"/>
    <property type="molecule type" value="Genomic_DNA"/>
</dbReference>
<reference evidence="6 7" key="1">
    <citation type="submission" date="2018-06" db="EMBL/GenBank/DDBJ databases">
        <authorList>
            <consortium name="Pathogen Informatics"/>
            <person name="Doyle S."/>
        </authorList>
    </citation>
    <scope>NUCLEOTIDE SEQUENCE [LARGE SCALE GENOMIC DNA]</scope>
    <source>
        <strain evidence="6 7">NCTC13316</strain>
    </source>
</reference>
<dbReference type="UniPathway" id="UPA00193"/>
<dbReference type="CDD" id="cd00378">
    <property type="entry name" value="SHMT"/>
    <property type="match status" value="1"/>
</dbReference>
<dbReference type="InterPro" id="IPR015422">
    <property type="entry name" value="PyrdxlP-dep_Trfase_small"/>
</dbReference>
<comment type="subunit">
    <text evidence="3">Homodimer.</text>
</comment>
<keyword evidence="3 6" id="KW-0808">Transferase</keyword>
<comment type="similarity">
    <text evidence="3">Belongs to the SHMT family.</text>
</comment>
<dbReference type="GO" id="GO:0035999">
    <property type="term" value="P:tetrahydrofolate interconversion"/>
    <property type="evidence" value="ECO:0007669"/>
    <property type="project" value="UniProtKB-UniRule"/>
</dbReference>
<dbReference type="GO" id="GO:0019264">
    <property type="term" value="P:glycine biosynthetic process from serine"/>
    <property type="evidence" value="ECO:0007669"/>
    <property type="project" value="InterPro"/>
</dbReference>
<comment type="pathway">
    <text evidence="3">One-carbon metabolism; tetrahydrofolate interconversion.</text>
</comment>
<dbReference type="InterPro" id="IPR015424">
    <property type="entry name" value="PyrdxlP-dep_Trfase"/>
</dbReference>
<dbReference type="GO" id="GO:0005829">
    <property type="term" value="C:cytosol"/>
    <property type="evidence" value="ECO:0007669"/>
    <property type="project" value="TreeGrafter"/>
</dbReference>
<organism evidence="6 7">
    <name type="scientific">Legionella busanensis</name>
    <dbReference type="NCBI Taxonomy" id="190655"/>
    <lineage>
        <taxon>Bacteria</taxon>
        <taxon>Pseudomonadati</taxon>
        <taxon>Pseudomonadota</taxon>
        <taxon>Gammaproteobacteria</taxon>
        <taxon>Legionellales</taxon>
        <taxon>Legionellaceae</taxon>
        <taxon>Legionella</taxon>
    </lineage>
</organism>
<name>A0A378JJS2_9GAMM</name>
<dbReference type="HAMAP" id="MF_00051">
    <property type="entry name" value="SHMT"/>
    <property type="match status" value="1"/>
</dbReference>
<feature type="binding site" evidence="3">
    <location>
        <begin position="133"/>
        <end position="135"/>
    </location>
    <ligand>
        <name>(6S)-5,6,7,8-tetrahydrofolate</name>
        <dbReference type="ChEBI" id="CHEBI:57453"/>
    </ligand>
</feature>
<evidence type="ECO:0000313" key="6">
    <source>
        <dbReference type="EMBL" id="STX51317.1"/>
    </source>
</evidence>
<feature type="modified residue" description="N6-(pyridoxal phosphate)lysine" evidence="3 4">
    <location>
        <position position="237"/>
    </location>
</feature>
<evidence type="ECO:0000256" key="1">
    <source>
        <dbReference type="ARBA" id="ARBA00001933"/>
    </source>
</evidence>
<dbReference type="InterPro" id="IPR039429">
    <property type="entry name" value="SHMT-like_dom"/>
</dbReference>
<dbReference type="Proteomes" id="UP000254794">
    <property type="component" value="Unassembled WGS sequence"/>
</dbReference>
<feature type="binding site" evidence="3">
    <location>
        <position position="129"/>
    </location>
    <ligand>
        <name>(6S)-5,6,7,8-tetrahydrofolate</name>
        <dbReference type="ChEBI" id="CHEBI:57453"/>
    </ligand>
</feature>
<keyword evidence="7" id="KW-1185">Reference proteome</keyword>
<dbReference type="InterPro" id="IPR049943">
    <property type="entry name" value="Ser_HO-MeTrfase-like"/>
</dbReference>
<keyword evidence="3" id="KW-0963">Cytoplasm</keyword>
<dbReference type="NCBIfam" id="NF000586">
    <property type="entry name" value="PRK00011.1"/>
    <property type="match status" value="1"/>
</dbReference>
<feature type="binding site" evidence="3">
    <location>
        <begin position="371"/>
        <end position="373"/>
    </location>
    <ligand>
        <name>(6S)-5,6,7,8-tetrahydrofolate</name>
        <dbReference type="ChEBI" id="CHEBI:57453"/>
    </ligand>
</feature>
<feature type="domain" description="Serine hydroxymethyltransferase-like" evidence="5">
    <location>
        <begin position="16"/>
        <end position="396"/>
    </location>
</feature>
<dbReference type="InterPro" id="IPR001085">
    <property type="entry name" value="Ser_HO-MeTrfase"/>
</dbReference>
<protein>
    <recommendedName>
        <fullName evidence="3">Probable serine hydroxymethyltransferase</fullName>
        <shortName evidence="3">SHMT</shortName>
        <shortName evidence="3">Serine methylase</shortName>
        <ecNumber evidence="3">2.1.2.1</ecNumber>
    </recommendedName>
</protein>
<keyword evidence="3" id="KW-0554">One-carbon metabolism</keyword>
<dbReference type="PANTHER" id="PTHR11680:SF35">
    <property type="entry name" value="SERINE HYDROXYMETHYLTRANSFERASE 1"/>
    <property type="match status" value="1"/>
</dbReference>
<dbReference type="GO" id="GO:0030170">
    <property type="term" value="F:pyridoxal phosphate binding"/>
    <property type="evidence" value="ECO:0007669"/>
    <property type="project" value="UniProtKB-UniRule"/>
</dbReference>